<comment type="caution">
    <text evidence="1">The sequence shown here is derived from an EMBL/GenBank/DDBJ whole genome shotgun (WGS) entry which is preliminary data.</text>
</comment>
<gene>
    <name evidence="1" type="ORF">NDU88_000973</name>
</gene>
<name>A0AAV7P2K6_PLEWA</name>
<proteinExistence type="predicted"/>
<reference evidence="1" key="1">
    <citation type="journal article" date="2022" name="bioRxiv">
        <title>Sequencing and chromosome-scale assembly of the giantPleurodeles waltlgenome.</title>
        <authorList>
            <person name="Brown T."/>
            <person name="Elewa A."/>
            <person name="Iarovenko S."/>
            <person name="Subramanian E."/>
            <person name="Araus A.J."/>
            <person name="Petzold A."/>
            <person name="Susuki M."/>
            <person name="Suzuki K.-i.T."/>
            <person name="Hayashi T."/>
            <person name="Toyoda A."/>
            <person name="Oliveira C."/>
            <person name="Osipova E."/>
            <person name="Leigh N.D."/>
            <person name="Simon A."/>
            <person name="Yun M.H."/>
        </authorList>
    </citation>
    <scope>NUCLEOTIDE SEQUENCE</scope>
    <source>
        <strain evidence="1">20211129_DDA</strain>
        <tissue evidence="1">Liver</tissue>
    </source>
</reference>
<dbReference type="EMBL" id="JANPWB010000011">
    <property type="protein sequence ID" value="KAJ1122487.1"/>
    <property type="molecule type" value="Genomic_DNA"/>
</dbReference>
<organism evidence="1 2">
    <name type="scientific">Pleurodeles waltl</name>
    <name type="common">Iberian ribbed newt</name>
    <dbReference type="NCBI Taxonomy" id="8319"/>
    <lineage>
        <taxon>Eukaryota</taxon>
        <taxon>Metazoa</taxon>
        <taxon>Chordata</taxon>
        <taxon>Craniata</taxon>
        <taxon>Vertebrata</taxon>
        <taxon>Euteleostomi</taxon>
        <taxon>Amphibia</taxon>
        <taxon>Batrachia</taxon>
        <taxon>Caudata</taxon>
        <taxon>Salamandroidea</taxon>
        <taxon>Salamandridae</taxon>
        <taxon>Pleurodelinae</taxon>
        <taxon>Pleurodeles</taxon>
    </lineage>
</organism>
<dbReference type="AlphaFoldDB" id="A0AAV7P2K6"/>
<keyword evidence="2" id="KW-1185">Reference proteome</keyword>
<evidence type="ECO:0000313" key="1">
    <source>
        <dbReference type="EMBL" id="KAJ1122487.1"/>
    </source>
</evidence>
<sequence length="105" mass="12379">MLHEQRRCSEEQPVRIRVAWGDRQEVRERFSATIPTTRDQRIHETKKPKCYWKTFDGGVGDGERPGVSCGELDKFIECELDYDEEDEELEGGKYLLRKGMKKSKR</sequence>
<accession>A0AAV7P2K6</accession>
<dbReference type="Proteomes" id="UP001066276">
    <property type="component" value="Chromosome 7"/>
</dbReference>
<evidence type="ECO:0000313" key="2">
    <source>
        <dbReference type="Proteomes" id="UP001066276"/>
    </source>
</evidence>
<protein>
    <submittedName>
        <fullName evidence="1">Uncharacterized protein</fullName>
    </submittedName>
</protein>